<accession>A0A0X1U7T1</accession>
<evidence type="ECO:0000313" key="1">
    <source>
        <dbReference type="EMBL" id="AMJ40991.1"/>
    </source>
</evidence>
<protein>
    <recommendedName>
        <fullName evidence="5">Phage Tail Protein X</fullName>
    </recommendedName>
</protein>
<reference evidence="3" key="2">
    <citation type="submission" date="2016-01" db="EMBL/GenBank/DDBJ databases">
        <authorList>
            <person name="Poehlein A."/>
            <person name="Schlien K."/>
            <person name="Gottschalk G."/>
            <person name="Buckel W."/>
            <person name="Daniel R."/>
        </authorList>
    </citation>
    <scope>NUCLEOTIDE SEQUENCE [LARGE SCALE GENOMIC DNA]</scope>
    <source>
        <strain evidence="3">X2</strain>
    </source>
</reference>
<evidence type="ECO:0000313" key="4">
    <source>
        <dbReference type="Proteomes" id="UP000184204"/>
    </source>
</evidence>
<reference evidence="2" key="4">
    <citation type="submission" date="2016-11" db="EMBL/GenBank/DDBJ databases">
        <authorList>
            <person name="Varghese N."/>
            <person name="Submissions S."/>
        </authorList>
    </citation>
    <scope>NUCLEOTIDE SEQUENCE</scope>
    <source>
        <strain evidence="2">DSM 1682</strain>
    </source>
</reference>
<dbReference type="AlphaFoldDB" id="A0A0X1U7T1"/>
<evidence type="ECO:0000313" key="2">
    <source>
        <dbReference type="EMBL" id="SHE60672.1"/>
    </source>
</evidence>
<dbReference type="EMBL" id="FQUA01000004">
    <property type="protein sequence ID" value="SHE60672.1"/>
    <property type="molecule type" value="Genomic_DNA"/>
</dbReference>
<evidence type="ECO:0008006" key="5">
    <source>
        <dbReference type="Google" id="ProtNLM"/>
    </source>
</evidence>
<evidence type="ECO:0000313" key="3">
    <source>
        <dbReference type="Proteomes" id="UP000068026"/>
    </source>
</evidence>
<gene>
    <name evidence="1" type="ORF">CPRO_13980</name>
    <name evidence="2" type="ORF">SAMN02745151_01209</name>
</gene>
<organism evidence="2 4">
    <name type="scientific">Anaerotignum propionicum DSM 1682</name>
    <dbReference type="NCBI Taxonomy" id="991789"/>
    <lineage>
        <taxon>Bacteria</taxon>
        <taxon>Bacillati</taxon>
        <taxon>Bacillota</taxon>
        <taxon>Clostridia</taxon>
        <taxon>Lachnospirales</taxon>
        <taxon>Anaerotignaceae</taxon>
        <taxon>Anaerotignum</taxon>
    </lineage>
</organism>
<dbReference type="Proteomes" id="UP000068026">
    <property type="component" value="Chromosome"/>
</dbReference>
<proteinExistence type="predicted"/>
<reference evidence="4" key="3">
    <citation type="submission" date="2016-11" db="EMBL/GenBank/DDBJ databases">
        <authorList>
            <person name="Jaros S."/>
            <person name="Januszkiewicz K."/>
            <person name="Wedrychowicz H."/>
        </authorList>
    </citation>
    <scope>NUCLEOTIDE SEQUENCE [LARGE SCALE GENOMIC DNA]</scope>
    <source>
        <strain evidence="4">DSM 1682</strain>
    </source>
</reference>
<name>A0A0X1U7T1_ANAPI</name>
<keyword evidence="3" id="KW-1185">Reference proteome</keyword>
<dbReference type="EMBL" id="CP014223">
    <property type="protein sequence ID" value="AMJ40991.1"/>
    <property type="molecule type" value="Genomic_DNA"/>
</dbReference>
<sequence>MVQYITKAGDQWDIIAKNVYGDEYKADLLMAANFPLLDIFQFDAGIVVECPELTETLNETMPPWRI</sequence>
<dbReference type="KEGG" id="cpro:CPRO_13980"/>
<dbReference type="Proteomes" id="UP000184204">
    <property type="component" value="Unassembled WGS sequence"/>
</dbReference>
<reference evidence="1 3" key="1">
    <citation type="journal article" date="2016" name="Genome Announc.">
        <title>Complete Genome Sequence of the Amino Acid-Fermenting Clostridium propionicum X2 (DSM 1682).</title>
        <authorList>
            <person name="Poehlein A."/>
            <person name="Schlien K."/>
            <person name="Chowdhury N.P."/>
            <person name="Gottschalk G."/>
            <person name="Buckel W."/>
            <person name="Daniel R."/>
        </authorList>
    </citation>
    <scope>NUCLEOTIDE SEQUENCE [LARGE SCALE GENOMIC DNA]</scope>
    <source>
        <strain evidence="1 3">X2</strain>
    </source>
</reference>